<comment type="subcellular location">
    <subcellularLocation>
        <location evidence="1">Cellular thylakoid lumen</location>
    </subcellularLocation>
</comment>
<evidence type="ECO:0000256" key="6">
    <source>
        <dbReference type="ARBA" id="ARBA00022982"/>
    </source>
</evidence>
<evidence type="ECO:0000313" key="12">
    <source>
        <dbReference type="Proteomes" id="UP000756860"/>
    </source>
</evidence>
<gene>
    <name evidence="11" type="ORF">KI810_09225</name>
</gene>
<keyword evidence="4 9" id="KW-0349">Heme</keyword>
<dbReference type="PANTHER" id="PTHR34688">
    <property type="entry name" value="CYTOCHROME C6, CHLOROPLASTIC"/>
    <property type="match status" value="1"/>
</dbReference>
<evidence type="ECO:0000256" key="5">
    <source>
        <dbReference type="ARBA" id="ARBA00022723"/>
    </source>
</evidence>
<evidence type="ECO:0000313" key="11">
    <source>
        <dbReference type="EMBL" id="MBT0653236.1"/>
    </source>
</evidence>
<dbReference type="InterPro" id="IPR036909">
    <property type="entry name" value="Cyt_c-like_dom_sf"/>
</dbReference>
<keyword evidence="3" id="KW-0813">Transport</keyword>
<evidence type="ECO:0000256" key="1">
    <source>
        <dbReference type="ARBA" id="ARBA00004518"/>
    </source>
</evidence>
<dbReference type="InterPro" id="IPR023655">
    <property type="entry name" value="Cyt_C6"/>
</dbReference>
<accession>A0ABS5SF29</accession>
<evidence type="ECO:0000256" key="7">
    <source>
        <dbReference type="ARBA" id="ARBA00023004"/>
    </source>
</evidence>
<protein>
    <submittedName>
        <fullName evidence="11">C-type cytochrome</fullName>
    </submittedName>
</protein>
<organism evidence="11 12">
    <name type="scientific">Geomobilimonas luticola</name>
    <dbReference type="NCBI Taxonomy" id="1114878"/>
    <lineage>
        <taxon>Bacteria</taxon>
        <taxon>Pseudomonadati</taxon>
        <taxon>Thermodesulfobacteriota</taxon>
        <taxon>Desulfuromonadia</taxon>
        <taxon>Geobacterales</taxon>
        <taxon>Geobacteraceae</taxon>
        <taxon>Geomobilimonas</taxon>
    </lineage>
</organism>
<evidence type="ECO:0000256" key="4">
    <source>
        <dbReference type="ARBA" id="ARBA00022617"/>
    </source>
</evidence>
<keyword evidence="12" id="KW-1185">Reference proteome</keyword>
<evidence type="ECO:0000256" key="9">
    <source>
        <dbReference type="PROSITE-ProRule" id="PRU00433"/>
    </source>
</evidence>
<proteinExistence type="inferred from homology"/>
<dbReference type="Pfam" id="PF13442">
    <property type="entry name" value="Cytochrome_CBB3"/>
    <property type="match status" value="1"/>
</dbReference>
<dbReference type="SUPFAM" id="SSF46626">
    <property type="entry name" value="Cytochrome c"/>
    <property type="match status" value="1"/>
</dbReference>
<feature type="domain" description="Cytochrome c" evidence="10">
    <location>
        <begin position="25"/>
        <end position="106"/>
    </location>
</feature>
<dbReference type="Proteomes" id="UP000756860">
    <property type="component" value="Unassembled WGS sequence"/>
</dbReference>
<dbReference type="EMBL" id="JAHCVK010000003">
    <property type="protein sequence ID" value="MBT0653236.1"/>
    <property type="molecule type" value="Genomic_DNA"/>
</dbReference>
<keyword evidence="5 9" id="KW-0479">Metal-binding</keyword>
<evidence type="ECO:0000256" key="2">
    <source>
        <dbReference type="ARBA" id="ARBA00009650"/>
    </source>
</evidence>
<keyword evidence="6" id="KW-0249">Electron transport</keyword>
<dbReference type="RefSeq" id="WP_214175242.1">
    <property type="nucleotide sequence ID" value="NZ_JAHCVK010000003.1"/>
</dbReference>
<keyword evidence="8" id="KW-0793">Thylakoid</keyword>
<reference evidence="11 12" key="1">
    <citation type="submission" date="2021-05" db="EMBL/GenBank/DDBJ databases">
        <title>The draft genome of Geobacter luticola JCM 17780.</title>
        <authorList>
            <person name="Xu Z."/>
            <person name="Masuda Y."/>
            <person name="Itoh H."/>
            <person name="Senoo K."/>
        </authorList>
    </citation>
    <scope>NUCLEOTIDE SEQUENCE [LARGE SCALE GENOMIC DNA]</scope>
    <source>
        <strain evidence="11 12">JCM 17780</strain>
    </source>
</reference>
<evidence type="ECO:0000256" key="8">
    <source>
        <dbReference type="ARBA" id="ARBA00023078"/>
    </source>
</evidence>
<name>A0ABS5SF29_9BACT</name>
<evidence type="ECO:0000256" key="3">
    <source>
        <dbReference type="ARBA" id="ARBA00022448"/>
    </source>
</evidence>
<keyword evidence="7 9" id="KW-0408">Iron</keyword>
<evidence type="ECO:0000259" key="10">
    <source>
        <dbReference type="PROSITE" id="PS51007"/>
    </source>
</evidence>
<dbReference type="PROSITE" id="PS51007">
    <property type="entry name" value="CYTC"/>
    <property type="match status" value="1"/>
</dbReference>
<dbReference type="PROSITE" id="PS51257">
    <property type="entry name" value="PROKAR_LIPOPROTEIN"/>
    <property type="match status" value="1"/>
</dbReference>
<dbReference type="InterPro" id="IPR009056">
    <property type="entry name" value="Cyt_c-like_dom"/>
</dbReference>
<dbReference type="PANTHER" id="PTHR34688:SF2">
    <property type="entry name" value="CYTOCHROME C6, CHLOROPLASTIC"/>
    <property type="match status" value="1"/>
</dbReference>
<dbReference type="Gene3D" id="1.10.760.10">
    <property type="entry name" value="Cytochrome c-like domain"/>
    <property type="match status" value="1"/>
</dbReference>
<sequence length="107" mass="11297">MVRGVVIVTLAWGVAACSGGADRGGSGLSGGELFLRHCSGCHPEGGNSKYPQKSLDRFTLAANGIHTAEDIVATMRNPGQGMTRFDRQTIGDADARKIADYILATFR</sequence>
<comment type="caution">
    <text evidence="11">The sequence shown here is derived from an EMBL/GenBank/DDBJ whole genome shotgun (WGS) entry which is preliminary data.</text>
</comment>
<comment type="similarity">
    <text evidence="2">Belongs to the cytochrome c family. PetJ subfamily.</text>
</comment>